<reference evidence="7 8" key="1">
    <citation type="submission" date="2023-08" db="EMBL/GenBank/DDBJ databases">
        <title>Oxalobacteraceae gen .nov., isolated from river sludge outside the plant.</title>
        <authorList>
            <person name="Zhao S.Y."/>
        </authorList>
    </citation>
    <scope>NUCLEOTIDE SEQUENCE [LARGE SCALE GENOMIC DNA]</scope>
    <source>
        <strain evidence="7 8">R-40</strain>
    </source>
</reference>
<keyword evidence="5 6" id="KW-0472">Membrane</keyword>
<keyword evidence="2" id="KW-1003">Cell membrane</keyword>
<evidence type="ECO:0000256" key="3">
    <source>
        <dbReference type="ARBA" id="ARBA00022692"/>
    </source>
</evidence>
<dbReference type="RefSeq" id="WP_338435647.1">
    <property type="nucleotide sequence ID" value="NZ_JAUYVH010000002.1"/>
</dbReference>
<feature type="transmembrane region" description="Helical" evidence="6">
    <location>
        <begin position="272"/>
        <end position="295"/>
    </location>
</feature>
<protein>
    <submittedName>
        <fullName evidence="7">Lipopolysaccharide biosynthesis protein</fullName>
    </submittedName>
</protein>
<comment type="caution">
    <text evidence="7">The sequence shown here is derived from an EMBL/GenBank/DDBJ whole genome shotgun (WGS) entry which is preliminary data.</text>
</comment>
<dbReference type="Proteomes" id="UP001225596">
    <property type="component" value="Unassembled WGS sequence"/>
</dbReference>
<accession>A0ABU1BL63</accession>
<evidence type="ECO:0000256" key="4">
    <source>
        <dbReference type="ARBA" id="ARBA00022989"/>
    </source>
</evidence>
<feature type="transmembrane region" description="Helical" evidence="6">
    <location>
        <begin position="27"/>
        <end position="48"/>
    </location>
</feature>
<evidence type="ECO:0000256" key="6">
    <source>
        <dbReference type="SAM" id="Phobius"/>
    </source>
</evidence>
<dbReference type="PANTHER" id="PTHR30250:SF11">
    <property type="entry name" value="O-ANTIGEN TRANSPORTER-RELATED"/>
    <property type="match status" value="1"/>
</dbReference>
<evidence type="ECO:0000313" key="8">
    <source>
        <dbReference type="Proteomes" id="UP001225596"/>
    </source>
</evidence>
<gene>
    <name evidence="7" type="ORF">Q8A64_04730</name>
</gene>
<keyword evidence="4 6" id="KW-1133">Transmembrane helix</keyword>
<dbReference type="InterPro" id="IPR002528">
    <property type="entry name" value="MATE_fam"/>
</dbReference>
<dbReference type="PANTHER" id="PTHR30250">
    <property type="entry name" value="PST FAMILY PREDICTED COLANIC ACID TRANSPORTER"/>
    <property type="match status" value="1"/>
</dbReference>
<dbReference type="Pfam" id="PF01554">
    <property type="entry name" value="MatE"/>
    <property type="match status" value="1"/>
</dbReference>
<feature type="transmembrane region" description="Helical" evidence="6">
    <location>
        <begin position="134"/>
        <end position="151"/>
    </location>
</feature>
<dbReference type="EMBL" id="JAUYVH010000002">
    <property type="protein sequence ID" value="MDQ9169713.1"/>
    <property type="molecule type" value="Genomic_DNA"/>
</dbReference>
<organism evidence="7 8">
    <name type="scientific">Keguizhuia sedimenti</name>
    <dbReference type="NCBI Taxonomy" id="3064264"/>
    <lineage>
        <taxon>Bacteria</taxon>
        <taxon>Pseudomonadati</taxon>
        <taxon>Pseudomonadota</taxon>
        <taxon>Betaproteobacteria</taxon>
        <taxon>Burkholderiales</taxon>
        <taxon>Oxalobacteraceae</taxon>
        <taxon>Keguizhuia</taxon>
    </lineage>
</organism>
<feature type="transmembrane region" description="Helical" evidence="6">
    <location>
        <begin position="315"/>
        <end position="336"/>
    </location>
</feature>
<dbReference type="InterPro" id="IPR050833">
    <property type="entry name" value="Poly_Biosynth_Transport"/>
</dbReference>
<comment type="subcellular location">
    <subcellularLocation>
        <location evidence="1">Cell membrane</location>
        <topology evidence="1">Multi-pass membrane protein</topology>
    </subcellularLocation>
</comment>
<sequence>MLDQVIVSGSNFFTLIYLARHLDVANYGFFSLAMLAMLFLANMQRALITRPLDILGAAEKADLVLDRLLVLLKALWIAIPVAIVVLGALSLQFFPDFYLFLSCACYLLCFLLQEMIRRYWYTINRIQNAVRSDFISYCGQLVIIVGMNYWWEISAYSAFLVMAATSLAAFLFDIRTIDFPGRAGRISLKEISRQHWSISKWLVLTVITIWSAGQIYPLLIASMGPAAVATFTACGNILRAGSLVMQTVDNYLPSRAASLMKEKGANEFRRHLVQTFVLTIAGGAVFVLVIYVFALEILHVVYAGNYDHAVTVLRWMLPGALFTVIGMIFGAYSLAMADSRASFLANLAATAFTMTIGLWSIMKFGLLGAAVASSLTAATSMIVQGGFVFAKIKKMRFIYPQPLEANGRV</sequence>
<feature type="transmembrane region" description="Helical" evidence="6">
    <location>
        <begin position="226"/>
        <end position="252"/>
    </location>
</feature>
<evidence type="ECO:0000256" key="5">
    <source>
        <dbReference type="ARBA" id="ARBA00023136"/>
    </source>
</evidence>
<keyword evidence="8" id="KW-1185">Reference proteome</keyword>
<feature type="transmembrane region" description="Helical" evidence="6">
    <location>
        <begin position="157"/>
        <end position="177"/>
    </location>
</feature>
<feature type="transmembrane region" description="Helical" evidence="6">
    <location>
        <begin position="198"/>
        <end position="220"/>
    </location>
</feature>
<evidence type="ECO:0000256" key="2">
    <source>
        <dbReference type="ARBA" id="ARBA00022475"/>
    </source>
</evidence>
<keyword evidence="3 6" id="KW-0812">Transmembrane</keyword>
<name>A0ABU1BL63_9BURK</name>
<feature type="transmembrane region" description="Helical" evidence="6">
    <location>
        <begin position="343"/>
        <end position="361"/>
    </location>
</feature>
<feature type="transmembrane region" description="Helical" evidence="6">
    <location>
        <begin position="97"/>
        <end position="113"/>
    </location>
</feature>
<feature type="transmembrane region" description="Helical" evidence="6">
    <location>
        <begin position="367"/>
        <end position="390"/>
    </location>
</feature>
<proteinExistence type="predicted"/>
<evidence type="ECO:0000256" key="1">
    <source>
        <dbReference type="ARBA" id="ARBA00004651"/>
    </source>
</evidence>
<feature type="transmembrane region" description="Helical" evidence="6">
    <location>
        <begin position="68"/>
        <end position="91"/>
    </location>
</feature>
<evidence type="ECO:0000313" key="7">
    <source>
        <dbReference type="EMBL" id="MDQ9169713.1"/>
    </source>
</evidence>